<dbReference type="GO" id="GO:0008270">
    <property type="term" value="F:zinc ion binding"/>
    <property type="evidence" value="ECO:0007669"/>
    <property type="project" value="UniProtKB-KW"/>
</dbReference>
<gene>
    <name evidence="3" type="ORF">CVT25_005065</name>
</gene>
<dbReference type="Proteomes" id="UP000283269">
    <property type="component" value="Unassembled WGS sequence"/>
</dbReference>
<evidence type="ECO:0000313" key="3">
    <source>
        <dbReference type="EMBL" id="PPQ88966.1"/>
    </source>
</evidence>
<keyword evidence="4" id="KW-1185">Reference proteome</keyword>
<dbReference type="PROSITE" id="PS50103">
    <property type="entry name" value="ZF_C3H1"/>
    <property type="match status" value="2"/>
</dbReference>
<proteinExistence type="predicted"/>
<evidence type="ECO:0000259" key="2">
    <source>
        <dbReference type="PROSITE" id="PS50103"/>
    </source>
</evidence>
<feature type="domain" description="C3H1-type" evidence="2">
    <location>
        <begin position="19"/>
        <end position="47"/>
    </location>
</feature>
<evidence type="ECO:0000256" key="1">
    <source>
        <dbReference type="PROSITE-ProRule" id="PRU00723"/>
    </source>
</evidence>
<sequence>MCVLLMITKQAYINLCQQDKVQSICRSNNDHGFCKFKAECRYDHDLVDGRRLEQLVCWADEGMSPSNDKVQSICRSNNDHGFCKFKAECRYDHDLVDGRRLEQLVCWADEGMSPNRDYMTVECRVESDQEPIWKITMKPDAFAKLRHKSNRHGGVYEGKDLLKFVRLIERAIGSKRYLFLESETLYSCGMQLTR</sequence>
<keyword evidence="1" id="KW-0863">Zinc-finger</keyword>
<accession>A0A409XDX9</accession>
<feature type="domain" description="C3H1-type" evidence="2">
    <location>
        <begin position="68"/>
        <end position="96"/>
    </location>
</feature>
<evidence type="ECO:0000313" key="4">
    <source>
        <dbReference type="Proteomes" id="UP000283269"/>
    </source>
</evidence>
<name>A0A409XDX9_PSICY</name>
<organism evidence="3 4">
    <name type="scientific">Psilocybe cyanescens</name>
    <dbReference type="NCBI Taxonomy" id="93625"/>
    <lineage>
        <taxon>Eukaryota</taxon>
        <taxon>Fungi</taxon>
        <taxon>Dikarya</taxon>
        <taxon>Basidiomycota</taxon>
        <taxon>Agaricomycotina</taxon>
        <taxon>Agaricomycetes</taxon>
        <taxon>Agaricomycetidae</taxon>
        <taxon>Agaricales</taxon>
        <taxon>Agaricineae</taxon>
        <taxon>Strophariaceae</taxon>
        <taxon>Psilocybe</taxon>
    </lineage>
</organism>
<comment type="caution">
    <text evidence="3">The sequence shown here is derived from an EMBL/GenBank/DDBJ whole genome shotgun (WGS) entry which is preliminary data.</text>
</comment>
<dbReference type="InParanoid" id="A0A409XDX9"/>
<feature type="zinc finger region" description="C3H1-type" evidence="1">
    <location>
        <begin position="19"/>
        <end position="47"/>
    </location>
</feature>
<dbReference type="Gene3D" id="4.10.1000.10">
    <property type="entry name" value="Zinc finger, CCCH-type"/>
    <property type="match status" value="1"/>
</dbReference>
<dbReference type="SMART" id="SM00356">
    <property type="entry name" value="ZnF_C3H1"/>
    <property type="match status" value="2"/>
</dbReference>
<dbReference type="InterPro" id="IPR000571">
    <property type="entry name" value="Znf_CCCH"/>
</dbReference>
<reference evidence="3 4" key="1">
    <citation type="journal article" date="2018" name="Evol. Lett.">
        <title>Horizontal gene cluster transfer increased hallucinogenic mushroom diversity.</title>
        <authorList>
            <person name="Reynolds H.T."/>
            <person name="Vijayakumar V."/>
            <person name="Gluck-Thaler E."/>
            <person name="Korotkin H.B."/>
            <person name="Matheny P.B."/>
            <person name="Slot J.C."/>
        </authorList>
    </citation>
    <scope>NUCLEOTIDE SEQUENCE [LARGE SCALE GENOMIC DNA]</scope>
    <source>
        <strain evidence="3 4">2631</strain>
    </source>
</reference>
<dbReference type="AlphaFoldDB" id="A0A409XDX9"/>
<protein>
    <recommendedName>
        <fullName evidence="2">C3H1-type domain-containing protein</fullName>
    </recommendedName>
</protein>
<keyword evidence="1" id="KW-0479">Metal-binding</keyword>
<keyword evidence="1" id="KW-0862">Zinc</keyword>
<dbReference type="OrthoDB" id="2920843at2759"/>
<dbReference type="EMBL" id="NHYD01001970">
    <property type="protein sequence ID" value="PPQ88966.1"/>
    <property type="molecule type" value="Genomic_DNA"/>
</dbReference>
<feature type="zinc finger region" description="C3H1-type" evidence="1">
    <location>
        <begin position="68"/>
        <end position="96"/>
    </location>
</feature>